<sequence>MEHPGKRYYGIREVADMFSTNTSKLRFYETEFPSLKPKKNRAGDRVYTQADIEHLKEIFELIDGKGFTLAGARDYLKTRTARQRENARIIARLTEIKGFLQQVRDSLDPADPEAVNTIQSPDQPASDEYPEPAHPEPGTPPE</sequence>
<evidence type="ECO:0000313" key="4">
    <source>
        <dbReference type="EMBL" id="RIV25617.1"/>
    </source>
</evidence>
<name>A0A418MFT1_9BACT</name>
<dbReference type="Pfam" id="PF13411">
    <property type="entry name" value="MerR_1"/>
    <property type="match status" value="1"/>
</dbReference>
<dbReference type="InterPro" id="IPR000551">
    <property type="entry name" value="MerR-type_HTH_dom"/>
</dbReference>
<protein>
    <submittedName>
        <fullName evidence="4">MerR family transcriptional regulator</fullName>
    </submittedName>
</protein>
<dbReference type="EMBL" id="QXED01000002">
    <property type="protein sequence ID" value="RIV25617.1"/>
    <property type="molecule type" value="Genomic_DNA"/>
</dbReference>
<dbReference type="AlphaFoldDB" id="A0A418MFT1"/>
<dbReference type="PANTHER" id="PTHR30204">
    <property type="entry name" value="REDOX-CYCLING DRUG-SENSING TRANSCRIPTIONAL ACTIVATOR SOXR"/>
    <property type="match status" value="1"/>
</dbReference>
<dbReference type="Proteomes" id="UP000283523">
    <property type="component" value="Unassembled WGS sequence"/>
</dbReference>
<reference evidence="4 5" key="1">
    <citation type="submission" date="2018-08" db="EMBL/GenBank/DDBJ databases">
        <title>Fibrisoma montanum sp. nov., isolated from Danxia mountain soil.</title>
        <authorList>
            <person name="Huang Y."/>
        </authorList>
    </citation>
    <scope>NUCLEOTIDE SEQUENCE [LARGE SCALE GENOMIC DNA]</scope>
    <source>
        <strain evidence="4 5">HYT19</strain>
    </source>
</reference>
<dbReference type="SMART" id="SM00422">
    <property type="entry name" value="HTH_MERR"/>
    <property type="match status" value="1"/>
</dbReference>
<dbReference type="SUPFAM" id="SSF46955">
    <property type="entry name" value="Putative DNA-binding domain"/>
    <property type="match status" value="1"/>
</dbReference>
<dbReference type="InterPro" id="IPR047057">
    <property type="entry name" value="MerR_fam"/>
</dbReference>
<evidence type="ECO:0000259" key="3">
    <source>
        <dbReference type="PROSITE" id="PS50937"/>
    </source>
</evidence>
<dbReference type="Gene3D" id="1.10.1660.10">
    <property type="match status" value="1"/>
</dbReference>
<dbReference type="PROSITE" id="PS50937">
    <property type="entry name" value="HTH_MERR_2"/>
    <property type="match status" value="1"/>
</dbReference>
<dbReference type="GO" id="GO:0003700">
    <property type="term" value="F:DNA-binding transcription factor activity"/>
    <property type="evidence" value="ECO:0007669"/>
    <property type="project" value="InterPro"/>
</dbReference>
<gene>
    <name evidence="4" type="ORF">DYU11_07810</name>
</gene>
<feature type="region of interest" description="Disordered" evidence="2">
    <location>
        <begin position="105"/>
        <end position="142"/>
    </location>
</feature>
<keyword evidence="5" id="KW-1185">Reference proteome</keyword>
<evidence type="ECO:0000313" key="5">
    <source>
        <dbReference type="Proteomes" id="UP000283523"/>
    </source>
</evidence>
<feature type="domain" description="HTH merR-type" evidence="3">
    <location>
        <begin position="8"/>
        <end position="78"/>
    </location>
</feature>
<keyword evidence="1" id="KW-0238">DNA-binding</keyword>
<organism evidence="4 5">
    <name type="scientific">Fibrisoma montanum</name>
    <dbReference type="NCBI Taxonomy" id="2305895"/>
    <lineage>
        <taxon>Bacteria</taxon>
        <taxon>Pseudomonadati</taxon>
        <taxon>Bacteroidota</taxon>
        <taxon>Cytophagia</taxon>
        <taxon>Cytophagales</taxon>
        <taxon>Spirosomataceae</taxon>
        <taxon>Fibrisoma</taxon>
    </lineage>
</organism>
<accession>A0A418MFT1</accession>
<dbReference type="OrthoDB" id="9810140at2"/>
<evidence type="ECO:0000256" key="2">
    <source>
        <dbReference type="SAM" id="MobiDB-lite"/>
    </source>
</evidence>
<dbReference type="GO" id="GO:0003677">
    <property type="term" value="F:DNA binding"/>
    <property type="evidence" value="ECO:0007669"/>
    <property type="project" value="UniProtKB-KW"/>
</dbReference>
<evidence type="ECO:0000256" key="1">
    <source>
        <dbReference type="ARBA" id="ARBA00023125"/>
    </source>
</evidence>
<dbReference type="PANTHER" id="PTHR30204:SF15">
    <property type="entry name" value="BLL5018 PROTEIN"/>
    <property type="match status" value="1"/>
</dbReference>
<proteinExistence type="predicted"/>
<comment type="caution">
    <text evidence="4">The sequence shown here is derived from an EMBL/GenBank/DDBJ whole genome shotgun (WGS) entry which is preliminary data.</text>
</comment>
<dbReference type="InterPro" id="IPR009061">
    <property type="entry name" value="DNA-bd_dom_put_sf"/>
</dbReference>